<feature type="region of interest" description="Disordered" evidence="1">
    <location>
        <begin position="193"/>
        <end position="218"/>
    </location>
</feature>
<dbReference type="InterPro" id="IPR036388">
    <property type="entry name" value="WH-like_DNA-bd_sf"/>
</dbReference>
<dbReference type="CDD" id="cd00090">
    <property type="entry name" value="HTH_ARSR"/>
    <property type="match status" value="1"/>
</dbReference>
<evidence type="ECO:0000313" key="4">
    <source>
        <dbReference type="EMBL" id="NEN50166.1"/>
    </source>
</evidence>
<reference evidence="3 5" key="1">
    <citation type="submission" date="2020-01" db="EMBL/GenBank/DDBJ databases">
        <title>the WGS Modestobacter muralis CPCC 204518.</title>
        <authorList>
            <person name="Jiang Z."/>
        </authorList>
    </citation>
    <scope>NUCLEOTIDE SEQUENCE [LARGE SCALE GENOMIC DNA]</scope>
    <source>
        <strain evidence="3 5">DSM 100205</strain>
    </source>
</reference>
<dbReference type="Gene3D" id="1.10.10.10">
    <property type="entry name" value="Winged helix-like DNA-binding domain superfamily/Winged helix DNA-binding domain"/>
    <property type="match status" value="1"/>
</dbReference>
<dbReference type="Pfam" id="PF09339">
    <property type="entry name" value="HTH_IclR"/>
    <property type="match status" value="1"/>
</dbReference>
<evidence type="ECO:0000256" key="1">
    <source>
        <dbReference type="SAM" id="MobiDB-lite"/>
    </source>
</evidence>
<comment type="caution">
    <text evidence="3">The sequence shown here is derived from an EMBL/GenBank/DDBJ whole genome shotgun (WGS) entry which is preliminary data.</text>
</comment>
<dbReference type="AlphaFoldDB" id="A0A6P0ESC7"/>
<feature type="compositionally biased region" description="Low complexity" evidence="1">
    <location>
        <begin position="195"/>
        <end position="218"/>
    </location>
</feature>
<dbReference type="EMBL" id="JAAGWB010000013">
    <property type="protein sequence ID" value="NEN50166.1"/>
    <property type="molecule type" value="Genomic_DNA"/>
</dbReference>
<evidence type="ECO:0000313" key="6">
    <source>
        <dbReference type="Proteomes" id="UP000471152"/>
    </source>
</evidence>
<gene>
    <name evidence="4" type="ORF">G3R41_04285</name>
    <name evidence="3" type="ORF">GCU67_04285</name>
</gene>
<evidence type="ECO:0000313" key="3">
    <source>
        <dbReference type="EMBL" id="NEK93399.1"/>
    </source>
</evidence>
<protein>
    <submittedName>
        <fullName evidence="3">Helix-turn-helix domain-containing protein</fullName>
    </submittedName>
</protein>
<dbReference type="InterPro" id="IPR011991">
    <property type="entry name" value="ArsR-like_HTH"/>
</dbReference>
<organism evidence="3 5">
    <name type="scientific">Modestobacter muralis</name>
    <dbReference type="NCBI Taxonomy" id="1608614"/>
    <lineage>
        <taxon>Bacteria</taxon>
        <taxon>Bacillati</taxon>
        <taxon>Actinomycetota</taxon>
        <taxon>Actinomycetes</taxon>
        <taxon>Geodermatophilales</taxon>
        <taxon>Geodermatophilaceae</taxon>
        <taxon>Modestobacter</taxon>
    </lineage>
</organism>
<dbReference type="SUPFAM" id="SSF81301">
    <property type="entry name" value="Nucleotidyltransferase"/>
    <property type="match status" value="1"/>
</dbReference>
<dbReference type="Gene3D" id="3.30.460.10">
    <property type="entry name" value="Beta Polymerase, domain 2"/>
    <property type="match status" value="1"/>
</dbReference>
<dbReference type="CDD" id="cd05403">
    <property type="entry name" value="NT_KNTase_like"/>
    <property type="match status" value="1"/>
</dbReference>
<dbReference type="Proteomes" id="UP000468828">
    <property type="component" value="Unassembled WGS sequence"/>
</dbReference>
<dbReference type="EMBL" id="JAAGWH010000013">
    <property type="protein sequence ID" value="NEK93399.1"/>
    <property type="molecule type" value="Genomic_DNA"/>
</dbReference>
<reference evidence="4 6" key="2">
    <citation type="submission" date="2020-02" db="EMBL/GenBank/DDBJ databases">
        <title>The WGS of Modestobacter muralis DSM 100205.</title>
        <authorList>
            <person name="Jiang Z."/>
        </authorList>
    </citation>
    <scope>NUCLEOTIDE SEQUENCE [LARGE SCALE GENOMIC DNA]</scope>
    <source>
        <strain evidence="4 6">DSM 100205</strain>
    </source>
</reference>
<dbReference type="GO" id="GO:0006355">
    <property type="term" value="P:regulation of DNA-templated transcription"/>
    <property type="evidence" value="ECO:0007669"/>
    <property type="project" value="InterPro"/>
</dbReference>
<name>A0A6P0ESC7_9ACTN</name>
<dbReference type="GO" id="GO:0003677">
    <property type="term" value="F:DNA binding"/>
    <property type="evidence" value="ECO:0007669"/>
    <property type="project" value="InterPro"/>
</dbReference>
<dbReference type="RefSeq" id="WP_163609853.1">
    <property type="nucleotide sequence ID" value="NZ_JAAGWB010000013.1"/>
</dbReference>
<accession>A0A6P0ESC7</accession>
<dbReference type="InterPro" id="IPR005471">
    <property type="entry name" value="Tscrpt_reg_IclR_N"/>
</dbReference>
<proteinExistence type="predicted"/>
<evidence type="ECO:0000259" key="2">
    <source>
        <dbReference type="Pfam" id="PF09339"/>
    </source>
</evidence>
<sequence>MRSQSPSLMPIFRSQHQAELMTQLYLHADTSYALTELAQAARVPLSTAHREMARLVDTGLVASRSAGRTRLYQANAGHPAARALTELLTLTFGPAQVIAEEFAELPDVESVLLFGSWAARYAGQDGSPPADIDVLVIGAPRRAAVYAAADRAAARLRLPVNPALRTPDQWRAADDALVDQVHRSSHLTVIERAADPSPEADSSPEAAATLLAGAGERL</sequence>
<evidence type="ECO:0000313" key="5">
    <source>
        <dbReference type="Proteomes" id="UP000468828"/>
    </source>
</evidence>
<dbReference type="InterPro" id="IPR036390">
    <property type="entry name" value="WH_DNA-bd_sf"/>
</dbReference>
<feature type="domain" description="HTH iclR-type" evidence="2">
    <location>
        <begin position="28"/>
        <end position="62"/>
    </location>
</feature>
<dbReference type="SUPFAM" id="SSF46785">
    <property type="entry name" value="Winged helix' DNA-binding domain"/>
    <property type="match status" value="1"/>
</dbReference>
<keyword evidence="5" id="KW-1185">Reference proteome</keyword>
<dbReference type="Proteomes" id="UP000471152">
    <property type="component" value="Unassembled WGS sequence"/>
</dbReference>
<dbReference type="InterPro" id="IPR043519">
    <property type="entry name" value="NT_sf"/>
</dbReference>